<keyword evidence="2" id="KW-1185">Reference proteome</keyword>
<evidence type="ECO:0000313" key="2">
    <source>
        <dbReference type="Proteomes" id="UP000439986"/>
    </source>
</evidence>
<sequence length="103" mass="10928">MTTLRELPAQVLALLGTAKAGTEGIADIGGKFNPSDAIIDASIPMRRLLGGAVGHFCITLNVEYGGIGRYQKTLEYRLRPNGWVQVKGAGIERAPAAPPAIRK</sequence>
<reference evidence="1 2" key="1">
    <citation type="submission" date="2019-11" db="EMBL/GenBank/DDBJ databases">
        <title>Novel species isolated from a subtropical stream in China.</title>
        <authorList>
            <person name="Lu H."/>
        </authorList>
    </citation>
    <scope>NUCLEOTIDE SEQUENCE [LARGE SCALE GENOMIC DNA]</scope>
    <source>
        <strain evidence="1 2">FT26W</strain>
    </source>
</reference>
<gene>
    <name evidence="1" type="ORF">GJ698_08705</name>
</gene>
<name>A0A844CW97_9BURK</name>
<evidence type="ECO:0000313" key="1">
    <source>
        <dbReference type="EMBL" id="MRW84178.1"/>
    </source>
</evidence>
<dbReference type="RefSeq" id="WP_154357229.1">
    <property type="nucleotide sequence ID" value="NZ_WKJL01000004.1"/>
</dbReference>
<comment type="caution">
    <text evidence="1">The sequence shown here is derived from an EMBL/GenBank/DDBJ whole genome shotgun (WGS) entry which is preliminary data.</text>
</comment>
<organism evidence="1 2">
    <name type="scientific">Duganella aquatilis</name>
    <dbReference type="NCBI Taxonomy" id="2666082"/>
    <lineage>
        <taxon>Bacteria</taxon>
        <taxon>Pseudomonadati</taxon>
        <taxon>Pseudomonadota</taxon>
        <taxon>Betaproteobacteria</taxon>
        <taxon>Burkholderiales</taxon>
        <taxon>Oxalobacteraceae</taxon>
        <taxon>Telluria group</taxon>
        <taxon>Duganella</taxon>
    </lineage>
</organism>
<dbReference type="EMBL" id="WKJL01000004">
    <property type="protein sequence ID" value="MRW84178.1"/>
    <property type="molecule type" value="Genomic_DNA"/>
</dbReference>
<accession>A0A844CW97</accession>
<proteinExistence type="predicted"/>
<dbReference type="AlphaFoldDB" id="A0A844CW97"/>
<dbReference type="Proteomes" id="UP000439986">
    <property type="component" value="Unassembled WGS sequence"/>
</dbReference>
<protein>
    <submittedName>
        <fullName evidence="1">Uncharacterized protein</fullName>
    </submittedName>
</protein>